<comment type="caution">
    <text evidence="4">The sequence shown here is derived from an EMBL/GenBank/DDBJ whole genome shotgun (WGS) entry which is preliminary data.</text>
</comment>
<name>A0ABQ9ZZ65_9CRUS</name>
<dbReference type="InterPro" id="IPR001878">
    <property type="entry name" value="Znf_CCHC"/>
</dbReference>
<feature type="domain" description="CCHC-type" evidence="3">
    <location>
        <begin position="288"/>
        <end position="302"/>
    </location>
</feature>
<feature type="compositionally biased region" description="Basic and acidic residues" evidence="2">
    <location>
        <begin position="45"/>
        <end position="54"/>
    </location>
</feature>
<keyword evidence="1" id="KW-0862">Zinc</keyword>
<protein>
    <recommendedName>
        <fullName evidence="3">CCHC-type domain-containing protein</fullName>
    </recommendedName>
</protein>
<evidence type="ECO:0000259" key="3">
    <source>
        <dbReference type="PROSITE" id="PS50158"/>
    </source>
</evidence>
<evidence type="ECO:0000256" key="1">
    <source>
        <dbReference type="PROSITE-ProRule" id="PRU00047"/>
    </source>
</evidence>
<organism evidence="4 5">
    <name type="scientific">Daphnia magna</name>
    <dbReference type="NCBI Taxonomy" id="35525"/>
    <lineage>
        <taxon>Eukaryota</taxon>
        <taxon>Metazoa</taxon>
        <taxon>Ecdysozoa</taxon>
        <taxon>Arthropoda</taxon>
        <taxon>Crustacea</taxon>
        <taxon>Branchiopoda</taxon>
        <taxon>Diplostraca</taxon>
        <taxon>Cladocera</taxon>
        <taxon>Anomopoda</taxon>
        <taxon>Daphniidae</taxon>
        <taxon>Daphnia</taxon>
    </lineage>
</organism>
<reference evidence="4 5" key="1">
    <citation type="journal article" date="2023" name="Nucleic Acids Res.">
        <title>The hologenome of Daphnia magna reveals possible DNA methylation and microbiome-mediated evolution of the host genome.</title>
        <authorList>
            <person name="Chaturvedi A."/>
            <person name="Li X."/>
            <person name="Dhandapani V."/>
            <person name="Marshall H."/>
            <person name="Kissane S."/>
            <person name="Cuenca-Cambronero M."/>
            <person name="Asole G."/>
            <person name="Calvet F."/>
            <person name="Ruiz-Romero M."/>
            <person name="Marangio P."/>
            <person name="Guigo R."/>
            <person name="Rago D."/>
            <person name="Mirbahai L."/>
            <person name="Eastwood N."/>
            <person name="Colbourne J.K."/>
            <person name="Zhou J."/>
            <person name="Mallon E."/>
            <person name="Orsini L."/>
        </authorList>
    </citation>
    <scope>NUCLEOTIDE SEQUENCE [LARGE SCALE GENOMIC DNA]</scope>
    <source>
        <strain evidence="4">LRV0_1</strain>
    </source>
</reference>
<evidence type="ECO:0000313" key="5">
    <source>
        <dbReference type="Proteomes" id="UP001234178"/>
    </source>
</evidence>
<proteinExistence type="predicted"/>
<dbReference type="PROSITE" id="PS50158">
    <property type="entry name" value="ZF_CCHC"/>
    <property type="match status" value="1"/>
</dbReference>
<keyword evidence="1" id="KW-0863">Zinc-finger</keyword>
<dbReference type="EMBL" id="JAOYFB010000033">
    <property type="protein sequence ID" value="KAK4017904.1"/>
    <property type="molecule type" value="Genomic_DNA"/>
</dbReference>
<keyword evidence="1" id="KW-0479">Metal-binding</keyword>
<accession>A0ABQ9ZZ65</accession>
<evidence type="ECO:0000313" key="4">
    <source>
        <dbReference type="EMBL" id="KAK4017904.1"/>
    </source>
</evidence>
<gene>
    <name evidence="4" type="ORF">OUZ56_033895</name>
</gene>
<feature type="region of interest" description="Disordered" evidence="2">
    <location>
        <begin position="1"/>
        <end position="112"/>
    </location>
</feature>
<keyword evidence="5" id="KW-1185">Reference proteome</keyword>
<evidence type="ECO:0000256" key="2">
    <source>
        <dbReference type="SAM" id="MobiDB-lite"/>
    </source>
</evidence>
<feature type="compositionally biased region" description="Basic and acidic residues" evidence="2">
    <location>
        <begin position="1"/>
        <end position="18"/>
    </location>
</feature>
<dbReference type="Proteomes" id="UP001234178">
    <property type="component" value="Unassembled WGS sequence"/>
</dbReference>
<feature type="compositionally biased region" description="Acidic residues" evidence="2">
    <location>
        <begin position="82"/>
        <end position="97"/>
    </location>
</feature>
<sequence length="466" mass="51752">MIGEEDVRSGERIRDARGRFVARGSWGIPEIGSASQGRARTRSRPLRESGTEERGEIEDGANEPQQEQRPASVRQEYHLTFSEEETERWEDAEEEEGSGEHGEEQPEWDFTDLRRRSSNISSYIRGFRAAQQQVGARHAMAAQIKFQSPPTFGGKDGEDVVQVDPNMSEATRLAHLWRGLKPSLLEKLWSLKPNSCDEFLQEIKRYQEMTSRARHEEWAMGVVGKQTPTAGNERMDRLEKLLEGLMGAVALRNASGAAEQQGERAKSQQYRSDNRSILKWTSDGEPICSRCKTEGHIGRECPTRTYGQGGLRGRTPDGQVDMLEKLGTRMKIGALPEIFIGDTAMGAPVEEMTEEAPKLVVQNGCWVPPRSRKVVATQPLDLNGFGEGALVEPSQPLQRTKRVSTGKVLVSGVGTIGQMAITHLSDHKQWIEEGTVLGIIEPVTEIKEGDTPVAVATAEAEKKARR</sequence>